<organism evidence="1 2">
    <name type="scientific">Mucor saturninus</name>
    <dbReference type="NCBI Taxonomy" id="64648"/>
    <lineage>
        <taxon>Eukaryota</taxon>
        <taxon>Fungi</taxon>
        <taxon>Fungi incertae sedis</taxon>
        <taxon>Mucoromycota</taxon>
        <taxon>Mucoromycotina</taxon>
        <taxon>Mucoromycetes</taxon>
        <taxon>Mucorales</taxon>
        <taxon>Mucorineae</taxon>
        <taxon>Mucoraceae</taxon>
        <taxon>Mucor</taxon>
    </lineage>
</organism>
<reference evidence="1" key="1">
    <citation type="submission" date="2020-12" db="EMBL/GenBank/DDBJ databases">
        <title>Metabolic potential, ecology and presence of endohyphal bacteria is reflected in genomic diversity of Mucoromycotina.</title>
        <authorList>
            <person name="Muszewska A."/>
            <person name="Okrasinska A."/>
            <person name="Steczkiewicz K."/>
            <person name="Drgas O."/>
            <person name="Orlowska M."/>
            <person name="Perlinska-Lenart U."/>
            <person name="Aleksandrzak-Piekarczyk T."/>
            <person name="Szatraj K."/>
            <person name="Zielenkiewicz U."/>
            <person name="Pilsyk S."/>
            <person name="Malc E."/>
            <person name="Mieczkowski P."/>
            <person name="Kruszewska J.S."/>
            <person name="Biernat P."/>
            <person name="Pawlowska J."/>
        </authorList>
    </citation>
    <scope>NUCLEOTIDE SEQUENCE</scope>
    <source>
        <strain evidence="1">WA0000017839</strain>
    </source>
</reference>
<evidence type="ECO:0000313" key="1">
    <source>
        <dbReference type="EMBL" id="KAG2195017.1"/>
    </source>
</evidence>
<evidence type="ECO:0000313" key="2">
    <source>
        <dbReference type="Proteomes" id="UP000603453"/>
    </source>
</evidence>
<comment type="caution">
    <text evidence="1">The sequence shown here is derived from an EMBL/GenBank/DDBJ whole genome shotgun (WGS) entry which is preliminary data.</text>
</comment>
<name>A0A8H7QLS7_9FUNG</name>
<keyword evidence="2" id="KW-1185">Reference proteome</keyword>
<gene>
    <name evidence="1" type="ORF">INT47_005617</name>
</gene>
<dbReference type="Proteomes" id="UP000603453">
    <property type="component" value="Unassembled WGS sequence"/>
</dbReference>
<dbReference type="AlphaFoldDB" id="A0A8H7QLS7"/>
<dbReference type="EMBL" id="JAEPRD010000181">
    <property type="protein sequence ID" value="KAG2195017.1"/>
    <property type="molecule type" value="Genomic_DNA"/>
</dbReference>
<dbReference type="OrthoDB" id="2267582at2759"/>
<protein>
    <submittedName>
        <fullName evidence="1">Uncharacterized protein</fullName>
    </submittedName>
</protein>
<proteinExistence type="predicted"/>
<feature type="non-terminal residue" evidence="1">
    <location>
        <position position="1"/>
    </location>
</feature>
<sequence>MSMGIQPYYPIPVTVTAPIETYKTVIQESVSKYGVKWNFNKHQDAPTGYLNGRQRQPTYVFREYYVCHRSGSKREHAGVVRVGTSIQVVHQWLLQARSVCFDATHSTTSFFSNGILYTIVTRHSLTGTGCPVAFFFLIDQSMGSLVNFLGFLRSNV</sequence>
<accession>A0A8H7QLS7</accession>